<organism evidence="2 3">
    <name type="scientific">Hermanssonia centrifuga</name>
    <dbReference type="NCBI Taxonomy" id="98765"/>
    <lineage>
        <taxon>Eukaryota</taxon>
        <taxon>Fungi</taxon>
        <taxon>Dikarya</taxon>
        <taxon>Basidiomycota</taxon>
        <taxon>Agaricomycotina</taxon>
        <taxon>Agaricomycetes</taxon>
        <taxon>Polyporales</taxon>
        <taxon>Meruliaceae</taxon>
        <taxon>Hermanssonia</taxon>
    </lineage>
</organism>
<comment type="caution">
    <text evidence="2">The sequence shown here is derived from an EMBL/GenBank/DDBJ whole genome shotgun (WGS) entry which is preliminary data.</text>
</comment>
<dbReference type="Proteomes" id="UP000186601">
    <property type="component" value="Unassembled WGS sequence"/>
</dbReference>
<reference evidence="2 3" key="1">
    <citation type="submission" date="2018-02" db="EMBL/GenBank/DDBJ databases">
        <title>Genome sequence of the basidiomycete white-rot fungus Phlebia centrifuga.</title>
        <authorList>
            <person name="Granchi Z."/>
            <person name="Peng M."/>
            <person name="de Vries R.P."/>
            <person name="Hilden K."/>
            <person name="Makela M.R."/>
            <person name="Grigoriev I."/>
            <person name="Riley R."/>
        </authorList>
    </citation>
    <scope>NUCLEOTIDE SEQUENCE [LARGE SCALE GENOMIC DNA]</scope>
    <source>
        <strain evidence="2 3">FBCC195</strain>
    </source>
</reference>
<dbReference type="EMBL" id="MLYV02001153">
    <property type="protein sequence ID" value="PSR72568.1"/>
    <property type="molecule type" value="Genomic_DNA"/>
</dbReference>
<evidence type="ECO:0000256" key="1">
    <source>
        <dbReference type="SAM" id="MobiDB-lite"/>
    </source>
</evidence>
<evidence type="ECO:0000313" key="2">
    <source>
        <dbReference type="EMBL" id="PSR72568.1"/>
    </source>
</evidence>
<keyword evidence="3" id="KW-1185">Reference proteome</keyword>
<protein>
    <submittedName>
        <fullName evidence="2">Uncharacterized protein</fullName>
    </submittedName>
</protein>
<proteinExistence type="predicted"/>
<name>A0A2R6NJZ8_9APHY</name>
<accession>A0A2R6NJZ8</accession>
<sequence>MAGEGGNEAAPSDVDSCGTAEQKTRWSDGGDEGQQHANNFGTIKSVMSLVFLQMGNTA</sequence>
<evidence type="ECO:0000313" key="3">
    <source>
        <dbReference type="Proteomes" id="UP000186601"/>
    </source>
</evidence>
<dbReference type="AlphaFoldDB" id="A0A2R6NJZ8"/>
<gene>
    <name evidence="2" type="ORF">PHLCEN_2v11561</name>
</gene>
<feature type="region of interest" description="Disordered" evidence="1">
    <location>
        <begin position="1"/>
        <end position="40"/>
    </location>
</feature>